<dbReference type="InterPro" id="IPR005225">
    <property type="entry name" value="Small_GTP-bd"/>
</dbReference>
<keyword evidence="8" id="KW-0460">Magnesium</keyword>
<dbReference type="GO" id="GO:0003925">
    <property type="term" value="F:G protein activity"/>
    <property type="evidence" value="ECO:0007669"/>
    <property type="project" value="UniProtKB-EC"/>
</dbReference>
<evidence type="ECO:0000313" key="16">
    <source>
        <dbReference type="EMBL" id="KAK3913691.1"/>
    </source>
</evidence>
<keyword evidence="15" id="KW-0732">Signal</keyword>
<dbReference type="GO" id="GO:0015031">
    <property type="term" value="P:protein transport"/>
    <property type="evidence" value="ECO:0007669"/>
    <property type="project" value="UniProtKB-KW"/>
</dbReference>
<dbReference type="NCBIfam" id="TIGR00231">
    <property type="entry name" value="small_GTP"/>
    <property type="match status" value="1"/>
</dbReference>
<dbReference type="SMART" id="SM00173">
    <property type="entry name" value="RAS"/>
    <property type="match status" value="1"/>
</dbReference>
<sequence length="384" mass="41805">QRPPWAPTQWLSPEPPVTLLLLLAPPAPAAVSAMDPGGPGGGQQQLANNINNNNGGGSVSVSSEPPSQRALRPAWSMQPHIQRTPSLKRRQQQQQQQQLEQQQRVNAADAAISALAAVPVPPPAPPTASPPRSASSTSSQQMFFPPSPVPASAAAASTSPLSRTPSTRTPSRTPSRAPSRGPSEDYDLVCKVMLLGDSGVGKTCLLVRFQNGYFLSGNFISTVGVDFRNKLVTVDGVKVKLQIWDTAGQERFRSVTHAYYRDAHALLLLYDVTNKASFDNIRAWLGEIREYAQDDVVIMLLGNKADCNERIVRREDGERLAREYNVAFMETSAKTGLNVEVAFMAVARELKSRKSGNPDDSRFNVQDFVREHQAQRPSCPPCST</sequence>
<evidence type="ECO:0000256" key="11">
    <source>
        <dbReference type="ARBA" id="ARBA00023288"/>
    </source>
</evidence>
<dbReference type="PANTHER" id="PTHR47978">
    <property type="match status" value="1"/>
</dbReference>
<keyword evidence="10" id="KW-0342">GTP-binding</keyword>
<evidence type="ECO:0000256" key="7">
    <source>
        <dbReference type="ARBA" id="ARBA00022801"/>
    </source>
</evidence>
<evidence type="ECO:0000256" key="9">
    <source>
        <dbReference type="ARBA" id="ARBA00022927"/>
    </source>
</evidence>
<evidence type="ECO:0000256" key="10">
    <source>
        <dbReference type="ARBA" id="ARBA00023134"/>
    </source>
</evidence>
<evidence type="ECO:0000256" key="8">
    <source>
        <dbReference type="ARBA" id="ARBA00022842"/>
    </source>
</evidence>
<comment type="caution">
    <text evidence="16">The sequence shown here is derived from an EMBL/GenBank/DDBJ whole genome shotgun (WGS) entry which is preliminary data.</text>
</comment>
<feature type="region of interest" description="Disordered" evidence="14">
    <location>
        <begin position="29"/>
        <end position="183"/>
    </location>
</feature>
<dbReference type="CDD" id="cd04112">
    <property type="entry name" value="Rab26"/>
    <property type="match status" value="1"/>
</dbReference>
<dbReference type="SUPFAM" id="SSF52540">
    <property type="entry name" value="P-loop containing nucleoside triphosphate hydrolases"/>
    <property type="match status" value="1"/>
</dbReference>
<feature type="compositionally biased region" description="Low complexity" evidence="14">
    <location>
        <begin position="150"/>
        <end position="181"/>
    </location>
</feature>
<evidence type="ECO:0000256" key="12">
    <source>
        <dbReference type="ARBA" id="ARBA00023289"/>
    </source>
</evidence>
<dbReference type="PROSITE" id="PS51420">
    <property type="entry name" value="RHO"/>
    <property type="match status" value="1"/>
</dbReference>
<feature type="compositionally biased region" description="Low complexity" evidence="14">
    <location>
        <begin position="130"/>
        <end position="139"/>
    </location>
</feature>
<feature type="compositionally biased region" description="Low complexity" evidence="14">
    <location>
        <begin position="44"/>
        <end position="53"/>
    </location>
</feature>
<dbReference type="PRINTS" id="PR00449">
    <property type="entry name" value="RASTRNSFRMNG"/>
</dbReference>
<name>A0AAE1H2E2_9NEOP</name>
<keyword evidence="17" id="KW-1185">Reference proteome</keyword>
<keyword evidence="7" id="KW-0378">Hydrolase</keyword>
<keyword evidence="9" id="KW-0653">Protein transport</keyword>
<protein>
    <recommendedName>
        <fullName evidence="3">small monomeric GTPase</fullName>
        <ecNumber evidence="3">3.6.5.2</ecNumber>
    </recommendedName>
</protein>
<proteinExistence type="inferred from homology"/>
<keyword evidence="6" id="KW-0547">Nucleotide-binding</keyword>
<evidence type="ECO:0000256" key="2">
    <source>
        <dbReference type="ARBA" id="ARBA00006270"/>
    </source>
</evidence>
<dbReference type="SMART" id="SM00176">
    <property type="entry name" value="RAN"/>
    <property type="match status" value="1"/>
</dbReference>
<feature type="non-terminal residue" evidence="16">
    <location>
        <position position="1"/>
    </location>
</feature>
<dbReference type="Proteomes" id="UP001219518">
    <property type="component" value="Unassembled WGS sequence"/>
</dbReference>
<dbReference type="Gene3D" id="3.40.50.300">
    <property type="entry name" value="P-loop containing nucleotide triphosphate hydrolases"/>
    <property type="match status" value="1"/>
</dbReference>
<evidence type="ECO:0000256" key="13">
    <source>
        <dbReference type="ARBA" id="ARBA00047660"/>
    </source>
</evidence>
<reference evidence="16" key="2">
    <citation type="journal article" date="2023" name="BMC Genomics">
        <title>Pest status, molecular evolution, and epigenetic factors derived from the genome assembly of Frankliniella fusca, a thysanopteran phytovirus vector.</title>
        <authorList>
            <person name="Catto M.A."/>
            <person name="Labadie P.E."/>
            <person name="Jacobson A.L."/>
            <person name="Kennedy G.G."/>
            <person name="Srinivasan R."/>
            <person name="Hunt B.G."/>
        </authorList>
    </citation>
    <scope>NUCLEOTIDE SEQUENCE</scope>
    <source>
        <strain evidence="16">PL_HMW_Pooled</strain>
    </source>
</reference>
<evidence type="ECO:0000256" key="4">
    <source>
        <dbReference type="ARBA" id="ARBA00022448"/>
    </source>
</evidence>
<reference evidence="16" key="1">
    <citation type="submission" date="2021-07" db="EMBL/GenBank/DDBJ databases">
        <authorList>
            <person name="Catto M.A."/>
            <person name="Jacobson A."/>
            <person name="Kennedy G."/>
            <person name="Labadie P."/>
            <person name="Hunt B.G."/>
            <person name="Srinivasan R."/>
        </authorList>
    </citation>
    <scope>NUCLEOTIDE SEQUENCE</scope>
    <source>
        <strain evidence="16">PL_HMW_Pooled</strain>
        <tissue evidence="16">Head</tissue>
    </source>
</reference>
<dbReference type="GO" id="GO:0005525">
    <property type="term" value="F:GTP binding"/>
    <property type="evidence" value="ECO:0007669"/>
    <property type="project" value="UniProtKB-KW"/>
</dbReference>
<comment type="similarity">
    <text evidence="2">Belongs to the small GTPase superfamily. Rab family.</text>
</comment>
<feature type="signal peptide" evidence="15">
    <location>
        <begin position="1"/>
        <end position="29"/>
    </location>
</feature>
<dbReference type="SMART" id="SM00175">
    <property type="entry name" value="RAB"/>
    <property type="match status" value="1"/>
</dbReference>
<dbReference type="Pfam" id="PF00071">
    <property type="entry name" value="Ras"/>
    <property type="match status" value="1"/>
</dbReference>
<keyword evidence="11" id="KW-0449">Lipoprotein</keyword>
<dbReference type="InterPro" id="IPR001806">
    <property type="entry name" value="Small_GTPase"/>
</dbReference>
<evidence type="ECO:0000313" key="17">
    <source>
        <dbReference type="Proteomes" id="UP001219518"/>
    </source>
</evidence>
<dbReference type="FunFam" id="3.40.50.300:FF:000459">
    <property type="entry name" value="ras-related protein Rab-37 isoform X1"/>
    <property type="match status" value="1"/>
</dbReference>
<dbReference type="EC" id="3.6.5.2" evidence="3"/>
<dbReference type="SMART" id="SM00177">
    <property type="entry name" value="ARF"/>
    <property type="match status" value="1"/>
</dbReference>
<accession>A0AAE1H2E2</accession>
<dbReference type="PROSITE" id="PS51421">
    <property type="entry name" value="RAS"/>
    <property type="match status" value="1"/>
</dbReference>
<evidence type="ECO:0000256" key="14">
    <source>
        <dbReference type="SAM" id="MobiDB-lite"/>
    </source>
</evidence>
<feature type="chain" id="PRO_5041950026" description="small monomeric GTPase" evidence="15">
    <location>
        <begin position="30"/>
        <end position="384"/>
    </location>
</feature>
<dbReference type="InterPro" id="IPR027417">
    <property type="entry name" value="P-loop_NTPase"/>
</dbReference>
<dbReference type="PROSITE" id="PS51419">
    <property type="entry name" value="RAB"/>
    <property type="match status" value="1"/>
</dbReference>
<evidence type="ECO:0000256" key="3">
    <source>
        <dbReference type="ARBA" id="ARBA00011984"/>
    </source>
</evidence>
<feature type="compositionally biased region" description="Pro residues" evidence="14">
    <location>
        <begin position="119"/>
        <end position="129"/>
    </location>
</feature>
<dbReference type="EMBL" id="JAHWGI010000335">
    <property type="protein sequence ID" value="KAK3913691.1"/>
    <property type="molecule type" value="Genomic_DNA"/>
</dbReference>
<keyword evidence="4" id="KW-0813">Transport</keyword>
<evidence type="ECO:0000256" key="1">
    <source>
        <dbReference type="ARBA" id="ARBA00001946"/>
    </source>
</evidence>
<evidence type="ECO:0000256" key="5">
    <source>
        <dbReference type="ARBA" id="ARBA00022723"/>
    </source>
</evidence>
<feature type="compositionally biased region" description="Low complexity" evidence="14">
    <location>
        <begin position="92"/>
        <end position="118"/>
    </location>
</feature>
<dbReference type="SMART" id="SM00174">
    <property type="entry name" value="RHO"/>
    <property type="match status" value="1"/>
</dbReference>
<comment type="cofactor">
    <cofactor evidence="1">
        <name>Mg(2+)</name>
        <dbReference type="ChEBI" id="CHEBI:18420"/>
    </cofactor>
</comment>
<keyword evidence="5" id="KW-0479">Metal-binding</keyword>
<dbReference type="GO" id="GO:0046872">
    <property type="term" value="F:metal ion binding"/>
    <property type="evidence" value="ECO:0007669"/>
    <property type="project" value="UniProtKB-KW"/>
</dbReference>
<keyword evidence="12" id="KW-0636">Prenylation</keyword>
<comment type="catalytic activity">
    <reaction evidence="13">
        <text>GTP + H2O = GDP + phosphate + H(+)</text>
        <dbReference type="Rhea" id="RHEA:19669"/>
        <dbReference type="ChEBI" id="CHEBI:15377"/>
        <dbReference type="ChEBI" id="CHEBI:15378"/>
        <dbReference type="ChEBI" id="CHEBI:37565"/>
        <dbReference type="ChEBI" id="CHEBI:43474"/>
        <dbReference type="ChEBI" id="CHEBI:58189"/>
        <dbReference type="EC" id="3.6.5.2"/>
    </reaction>
    <physiologicalReaction direction="left-to-right" evidence="13">
        <dbReference type="Rhea" id="RHEA:19670"/>
    </physiologicalReaction>
</comment>
<gene>
    <name evidence="16" type="ORF">KUF71_023148</name>
</gene>
<evidence type="ECO:0000256" key="15">
    <source>
        <dbReference type="SAM" id="SignalP"/>
    </source>
</evidence>
<dbReference type="AlphaFoldDB" id="A0AAE1H2E2"/>
<organism evidence="16 17">
    <name type="scientific">Frankliniella fusca</name>
    <dbReference type="NCBI Taxonomy" id="407009"/>
    <lineage>
        <taxon>Eukaryota</taxon>
        <taxon>Metazoa</taxon>
        <taxon>Ecdysozoa</taxon>
        <taxon>Arthropoda</taxon>
        <taxon>Hexapoda</taxon>
        <taxon>Insecta</taxon>
        <taxon>Pterygota</taxon>
        <taxon>Neoptera</taxon>
        <taxon>Paraneoptera</taxon>
        <taxon>Thysanoptera</taxon>
        <taxon>Terebrantia</taxon>
        <taxon>Thripoidea</taxon>
        <taxon>Thripidae</taxon>
        <taxon>Frankliniella</taxon>
    </lineage>
</organism>
<evidence type="ECO:0000256" key="6">
    <source>
        <dbReference type="ARBA" id="ARBA00022741"/>
    </source>
</evidence>